<dbReference type="Gene3D" id="3.40.50.300">
    <property type="entry name" value="P-loop containing nucleotide triphosphate hydrolases"/>
    <property type="match status" value="1"/>
</dbReference>
<dbReference type="PANTHER" id="PTHR42781:SF8">
    <property type="entry name" value="BICARBONATE TRANSPORT ATP-BINDING PROTEIN CMPC"/>
    <property type="match status" value="1"/>
</dbReference>
<dbReference type="GO" id="GO:0005524">
    <property type="term" value="F:ATP binding"/>
    <property type="evidence" value="ECO:0007669"/>
    <property type="project" value="UniProtKB-KW"/>
</dbReference>
<dbReference type="InterPro" id="IPR003439">
    <property type="entry name" value="ABC_transporter-like_ATP-bd"/>
</dbReference>
<organism evidence="3 4">
    <name type="scientific">Raoultella planticola</name>
    <name type="common">Klebsiella planticola</name>
    <dbReference type="NCBI Taxonomy" id="575"/>
    <lineage>
        <taxon>Bacteria</taxon>
        <taxon>Pseudomonadati</taxon>
        <taxon>Pseudomonadota</taxon>
        <taxon>Gammaproteobacteria</taxon>
        <taxon>Enterobacterales</taxon>
        <taxon>Enterobacteriaceae</taxon>
        <taxon>Klebsiella/Raoultella group</taxon>
        <taxon>Raoultella</taxon>
    </lineage>
</organism>
<dbReference type="Pfam" id="PF00005">
    <property type="entry name" value="ABC_tran"/>
    <property type="match status" value="1"/>
</dbReference>
<keyword evidence="3" id="KW-0547">Nucleotide-binding</keyword>
<evidence type="ECO:0000313" key="4">
    <source>
        <dbReference type="Proteomes" id="UP000345637"/>
    </source>
</evidence>
<dbReference type="InterPro" id="IPR050093">
    <property type="entry name" value="ABC_SmlMolc_Importer"/>
</dbReference>
<proteinExistence type="predicted"/>
<keyword evidence="1" id="KW-0813">Transport</keyword>
<evidence type="ECO:0000259" key="2">
    <source>
        <dbReference type="Pfam" id="PF00005"/>
    </source>
</evidence>
<name>A0A485AVC9_RAOPL</name>
<dbReference type="GO" id="GO:0016887">
    <property type="term" value="F:ATP hydrolysis activity"/>
    <property type="evidence" value="ECO:0007669"/>
    <property type="project" value="InterPro"/>
</dbReference>
<gene>
    <name evidence="3" type="primary">proV_2</name>
    <name evidence="3" type="ORF">NCTC12998_02170</name>
</gene>
<reference evidence="3 4" key="1">
    <citation type="submission" date="2019-03" db="EMBL/GenBank/DDBJ databases">
        <authorList>
            <consortium name="Pathogen Informatics"/>
        </authorList>
    </citation>
    <scope>NUCLEOTIDE SEQUENCE [LARGE SCALE GENOMIC DNA]</scope>
    <source>
        <strain evidence="3 4">NCTC12998</strain>
    </source>
</reference>
<evidence type="ECO:0000313" key="3">
    <source>
        <dbReference type="EMBL" id="VFS63198.1"/>
    </source>
</evidence>
<feature type="domain" description="ABC transporter" evidence="2">
    <location>
        <begin position="9"/>
        <end position="42"/>
    </location>
</feature>
<dbReference type="InterPro" id="IPR027417">
    <property type="entry name" value="P-loop_NTPase"/>
</dbReference>
<evidence type="ECO:0000256" key="1">
    <source>
        <dbReference type="ARBA" id="ARBA00022448"/>
    </source>
</evidence>
<accession>A0A485AVC9</accession>
<protein>
    <submittedName>
        <fullName evidence="3">Glycine betaine/L-proline transport ATP-binding protein ProV</fullName>
    </submittedName>
</protein>
<dbReference type="EMBL" id="CAADJE010000021">
    <property type="protein sequence ID" value="VFS63198.1"/>
    <property type="molecule type" value="Genomic_DNA"/>
</dbReference>
<dbReference type="PANTHER" id="PTHR42781">
    <property type="entry name" value="SPERMIDINE/PUTRESCINE IMPORT ATP-BINDING PROTEIN POTA"/>
    <property type="match status" value="1"/>
</dbReference>
<sequence>MGLGAFRHAYPNSLSGGMKQRVAIARALALHPQVLLMDEPFAALDALTRAQNAGGAA</sequence>
<dbReference type="Proteomes" id="UP000345637">
    <property type="component" value="Unassembled WGS sequence"/>
</dbReference>
<dbReference type="AlphaFoldDB" id="A0A485AVC9"/>
<dbReference type="SUPFAM" id="SSF52540">
    <property type="entry name" value="P-loop containing nucleoside triphosphate hydrolases"/>
    <property type="match status" value="1"/>
</dbReference>
<keyword evidence="3" id="KW-0067">ATP-binding</keyword>